<dbReference type="Pfam" id="PF13499">
    <property type="entry name" value="EF-hand_7"/>
    <property type="match status" value="1"/>
</dbReference>
<sequence>MALFKRTTTVDKETTRKKLPPKFILSSSQKDDLKQAFDLFDHQGVGKIDIKDLKVAIRALGFEPGKEEIRKMVADIDKAGTGKISFDDFLYLLATKMFENDTKEDMIKAFKQLDLALVWEDWYKTWHNTGMAGNSYRQKTTRTSQTAVER</sequence>
<keyword evidence="1" id="KW-0677">Repeat</keyword>
<dbReference type="CDD" id="cd00051">
    <property type="entry name" value="EFh"/>
    <property type="match status" value="1"/>
</dbReference>
<dbReference type="SUPFAM" id="SSF47473">
    <property type="entry name" value="EF-hand"/>
    <property type="match status" value="1"/>
</dbReference>
<dbReference type="RefSeq" id="XP_050506011.1">
    <property type="nucleotide sequence ID" value="XM_050650054.1"/>
</dbReference>
<evidence type="ECO:0000313" key="4">
    <source>
        <dbReference type="Proteomes" id="UP001652700"/>
    </source>
</evidence>
<dbReference type="PANTHER" id="PTHR23048:SF0">
    <property type="entry name" value="CALMODULIN LIKE 3"/>
    <property type="match status" value="1"/>
</dbReference>
<dbReference type="Gene3D" id="1.10.238.10">
    <property type="entry name" value="EF-hand"/>
    <property type="match status" value="2"/>
</dbReference>
<keyword evidence="4" id="KW-1185">Reference proteome</keyword>
<protein>
    <recommendedName>
        <fullName evidence="2">EF-hand domain-containing protein</fullName>
    </recommendedName>
</protein>
<evidence type="ECO:0000259" key="2">
    <source>
        <dbReference type="PROSITE" id="PS50222"/>
    </source>
</evidence>
<dbReference type="EnsemblMetazoa" id="XM_050650054.1">
    <property type="protein sequence ID" value="XP_050506011.1"/>
    <property type="gene ID" value="LOC114325149"/>
</dbReference>
<feature type="domain" description="EF-hand" evidence="2">
    <location>
        <begin position="28"/>
        <end position="63"/>
    </location>
</feature>
<dbReference type="InterPro" id="IPR050230">
    <property type="entry name" value="CALM/Myosin/TropC-like"/>
</dbReference>
<organism evidence="3 4">
    <name type="scientific">Diabrotica virgifera virgifera</name>
    <name type="common">western corn rootworm</name>
    <dbReference type="NCBI Taxonomy" id="50390"/>
    <lineage>
        <taxon>Eukaryota</taxon>
        <taxon>Metazoa</taxon>
        <taxon>Ecdysozoa</taxon>
        <taxon>Arthropoda</taxon>
        <taxon>Hexapoda</taxon>
        <taxon>Insecta</taxon>
        <taxon>Pterygota</taxon>
        <taxon>Neoptera</taxon>
        <taxon>Endopterygota</taxon>
        <taxon>Coleoptera</taxon>
        <taxon>Polyphaga</taxon>
        <taxon>Cucujiformia</taxon>
        <taxon>Chrysomeloidea</taxon>
        <taxon>Chrysomelidae</taxon>
        <taxon>Galerucinae</taxon>
        <taxon>Diabroticina</taxon>
        <taxon>Diabroticites</taxon>
        <taxon>Diabrotica</taxon>
    </lineage>
</organism>
<reference evidence="3" key="1">
    <citation type="submission" date="2025-05" db="UniProtKB">
        <authorList>
            <consortium name="EnsemblMetazoa"/>
        </authorList>
    </citation>
    <scope>IDENTIFICATION</scope>
</reference>
<dbReference type="InterPro" id="IPR002048">
    <property type="entry name" value="EF_hand_dom"/>
</dbReference>
<dbReference type="SMART" id="SM00054">
    <property type="entry name" value="EFh"/>
    <property type="match status" value="2"/>
</dbReference>
<evidence type="ECO:0000256" key="1">
    <source>
        <dbReference type="ARBA" id="ARBA00022737"/>
    </source>
</evidence>
<dbReference type="PANTHER" id="PTHR23048">
    <property type="entry name" value="MYOSIN LIGHT CHAIN 1, 3"/>
    <property type="match status" value="1"/>
</dbReference>
<dbReference type="InterPro" id="IPR011992">
    <property type="entry name" value="EF-hand-dom_pair"/>
</dbReference>
<evidence type="ECO:0000313" key="3">
    <source>
        <dbReference type="EnsemblMetazoa" id="XP_050506011.1"/>
    </source>
</evidence>
<dbReference type="Proteomes" id="UP001652700">
    <property type="component" value="Unplaced"/>
</dbReference>
<dbReference type="GeneID" id="114325149"/>
<name>A0ABM5K746_DIAVI</name>
<dbReference type="PROSITE" id="PS50222">
    <property type="entry name" value="EF_HAND_2"/>
    <property type="match status" value="2"/>
</dbReference>
<accession>A0ABM5K746</accession>
<feature type="domain" description="EF-hand" evidence="2">
    <location>
        <begin position="64"/>
        <end position="99"/>
    </location>
</feature>
<proteinExistence type="predicted"/>